<reference evidence="2" key="1">
    <citation type="journal article" date="2020" name="Stud. Mycol.">
        <title>101 Dothideomycetes genomes: a test case for predicting lifestyles and emergence of pathogens.</title>
        <authorList>
            <person name="Haridas S."/>
            <person name="Albert R."/>
            <person name="Binder M."/>
            <person name="Bloem J."/>
            <person name="Labutti K."/>
            <person name="Salamov A."/>
            <person name="Andreopoulos B."/>
            <person name="Baker S."/>
            <person name="Barry K."/>
            <person name="Bills G."/>
            <person name="Bluhm B."/>
            <person name="Cannon C."/>
            <person name="Castanera R."/>
            <person name="Culley D."/>
            <person name="Daum C."/>
            <person name="Ezra D."/>
            <person name="Gonzalez J."/>
            <person name="Henrissat B."/>
            <person name="Kuo A."/>
            <person name="Liang C."/>
            <person name="Lipzen A."/>
            <person name="Lutzoni F."/>
            <person name="Magnuson J."/>
            <person name="Mondo S."/>
            <person name="Nolan M."/>
            <person name="Ohm R."/>
            <person name="Pangilinan J."/>
            <person name="Park H.-J."/>
            <person name="Ramirez L."/>
            <person name="Alfaro M."/>
            <person name="Sun H."/>
            <person name="Tritt A."/>
            <person name="Yoshinaga Y."/>
            <person name="Zwiers L.-H."/>
            <person name="Turgeon B."/>
            <person name="Goodwin S."/>
            <person name="Spatafora J."/>
            <person name="Crous P."/>
            <person name="Grigoriev I."/>
        </authorList>
    </citation>
    <scope>NUCLEOTIDE SEQUENCE</scope>
    <source>
        <strain evidence="2">CBS 627.86</strain>
    </source>
</reference>
<dbReference type="AlphaFoldDB" id="A0A6A5YLF3"/>
<accession>A0A6A5YLF3</accession>
<proteinExistence type="predicted"/>
<evidence type="ECO:0000313" key="3">
    <source>
        <dbReference type="Proteomes" id="UP000799770"/>
    </source>
</evidence>
<dbReference type="EMBL" id="ML977351">
    <property type="protein sequence ID" value="KAF2107803.1"/>
    <property type="molecule type" value="Genomic_DNA"/>
</dbReference>
<feature type="non-terminal residue" evidence="2">
    <location>
        <position position="1"/>
    </location>
</feature>
<feature type="domain" description="Heterokaryon incompatibility" evidence="1">
    <location>
        <begin position="43"/>
        <end position="126"/>
    </location>
</feature>
<keyword evidence="3" id="KW-1185">Reference proteome</keyword>
<dbReference type="OrthoDB" id="3553147at2759"/>
<dbReference type="PANTHER" id="PTHR24148:SF64">
    <property type="entry name" value="HETEROKARYON INCOMPATIBILITY DOMAIN-CONTAINING PROTEIN"/>
    <property type="match status" value="1"/>
</dbReference>
<dbReference type="PANTHER" id="PTHR24148">
    <property type="entry name" value="ANKYRIN REPEAT DOMAIN-CONTAINING PROTEIN 39 HOMOLOG-RELATED"/>
    <property type="match status" value="1"/>
</dbReference>
<dbReference type="Pfam" id="PF06985">
    <property type="entry name" value="HET"/>
    <property type="match status" value="1"/>
</dbReference>
<evidence type="ECO:0000313" key="2">
    <source>
        <dbReference type="EMBL" id="KAF2107803.1"/>
    </source>
</evidence>
<sequence length="126" mass="14653">YRPLDRHRQEIRVVVLQPAADLEAPLVACLRSVYPKDSPTPKFEALSYVWGEPIFKHPIQLNGCDKFITKNLFQGLRRLREKDQERVLWIDALGINQDDVQEKQHQIPLMKEIYSLASCVIAWLGE</sequence>
<dbReference type="Proteomes" id="UP000799770">
    <property type="component" value="Unassembled WGS sequence"/>
</dbReference>
<feature type="non-terminal residue" evidence="2">
    <location>
        <position position="126"/>
    </location>
</feature>
<dbReference type="InterPro" id="IPR052895">
    <property type="entry name" value="HetReg/Transcr_Mod"/>
</dbReference>
<name>A0A6A5YLF3_9PLEO</name>
<protein>
    <submittedName>
        <fullName evidence="2">Heterokaryon incompatibility protein-domain-containing protein</fullName>
    </submittedName>
</protein>
<gene>
    <name evidence="2" type="ORF">BDV96DRAFT_470620</name>
</gene>
<evidence type="ECO:0000259" key="1">
    <source>
        <dbReference type="Pfam" id="PF06985"/>
    </source>
</evidence>
<organism evidence="2 3">
    <name type="scientific">Lophiotrema nucula</name>
    <dbReference type="NCBI Taxonomy" id="690887"/>
    <lineage>
        <taxon>Eukaryota</taxon>
        <taxon>Fungi</taxon>
        <taxon>Dikarya</taxon>
        <taxon>Ascomycota</taxon>
        <taxon>Pezizomycotina</taxon>
        <taxon>Dothideomycetes</taxon>
        <taxon>Pleosporomycetidae</taxon>
        <taxon>Pleosporales</taxon>
        <taxon>Lophiotremataceae</taxon>
        <taxon>Lophiotrema</taxon>
    </lineage>
</organism>
<dbReference type="InterPro" id="IPR010730">
    <property type="entry name" value="HET"/>
</dbReference>